<accession>A0AAV4QJX4</accession>
<protein>
    <submittedName>
        <fullName evidence="1">Uncharacterized protein</fullName>
    </submittedName>
</protein>
<sequence>MQAALIETITLKRKLLEKLAERKPETVLIWLRVGQTADRIHQSLRGENAKKIRTVSPPNKLMTRFSSGWRSQMGGCHRSETEQTQFFCFGIFLISMVQFQETVREVSRAETSKTVLIWLRVGQTAYRIHQSLRGENAKKMRTVSPPNKSITRFSSGRHFSTGWVSPIRNEEHKFSVSGFFSFRCFSSSEFEICYQKFVEKDKWSGSRNGSHLAAGGDKLRIAFINLRGAKMKKMRTLSPPPNKLVTRFSSGRRFSTGWVSSIRNGERKFSVSNFSNGSMPHLIRNVNFEKHSFKPSQSFPRCASGAKRTITLKRKTAREVRGAETRNGSHLATGGTNSVRLSHLSISEWRKCEESENRFPFLTRW</sequence>
<name>A0AAV4QJX4_CAEEX</name>
<dbReference type="EMBL" id="BPLR01006345">
    <property type="protein sequence ID" value="GIY09241.1"/>
    <property type="molecule type" value="Genomic_DNA"/>
</dbReference>
<evidence type="ECO:0000313" key="1">
    <source>
        <dbReference type="EMBL" id="GIY09241.1"/>
    </source>
</evidence>
<evidence type="ECO:0000313" key="2">
    <source>
        <dbReference type="Proteomes" id="UP001054945"/>
    </source>
</evidence>
<dbReference type="AlphaFoldDB" id="A0AAV4QJX4"/>
<comment type="caution">
    <text evidence="1">The sequence shown here is derived from an EMBL/GenBank/DDBJ whole genome shotgun (WGS) entry which is preliminary data.</text>
</comment>
<organism evidence="1 2">
    <name type="scientific">Caerostris extrusa</name>
    <name type="common">Bark spider</name>
    <name type="synonym">Caerostris bankana</name>
    <dbReference type="NCBI Taxonomy" id="172846"/>
    <lineage>
        <taxon>Eukaryota</taxon>
        <taxon>Metazoa</taxon>
        <taxon>Ecdysozoa</taxon>
        <taxon>Arthropoda</taxon>
        <taxon>Chelicerata</taxon>
        <taxon>Arachnida</taxon>
        <taxon>Araneae</taxon>
        <taxon>Araneomorphae</taxon>
        <taxon>Entelegynae</taxon>
        <taxon>Araneoidea</taxon>
        <taxon>Araneidae</taxon>
        <taxon>Caerostris</taxon>
    </lineage>
</organism>
<gene>
    <name evidence="1" type="ORF">CEXT_585241</name>
</gene>
<keyword evidence="2" id="KW-1185">Reference proteome</keyword>
<reference evidence="1 2" key="1">
    <citation type="submission" date="2021-06" db="EMBL/GenBank/DDBJ databases">
        <title>Caerostris extrusa draft genome.</title>
        <authorList>
            <person name="Kono N."/>
            <person name="Arakawa K."/>
        </authorList>
    </citation>
    <scope>NUCLEOTIDE SEQUENCE [LARGE SCALE GENOMIC DNA]</scope>
</reference>
<dbReference type="Proteomes" id="UP001054945">
    <property type="component" value="Unassembled WGS sequence"/>
</dbReference>
<proteinExistence type="predicted"/>